<dbReference type="PANTHER" id="PTHR21705">
    <property type="entry name" value="RAI16 PROTEIN-RELATED"/>
    <property type="match status" value="1"/>
</dbReference>
<feature type="domain" description="FHF complex subunit HOOK-interacting protein C-terminal" evidence="2">
    <location>
        <begin position="764"/>
        <end position="855"/>
    </location>
</feature>
<reference evidence="3" key="1">
    <citation type="submission" date="2023-03" db="EMBL/GenBank/DDBJ databases">
        <title>Chromosome-level genomes of two armyworms, Mythimna separata and Mythimna loreyi, provide insights into the biosynthesis and reception of sex pheromones.</title>
        <authorList>
            <person name="Zhao H."/>
        </authorList>
    </citation>
    <scope>NUCLEOTIDE SEQUENCE</scope>
    <source>
        <strain evidence="3">BeijingLab</strain>
        <tissue evidence="3">Pupa</tissue>
    </source>
</reference>
<dbReference type="Pfam" id="PF10257">
    <property type="entry name" value="RAI16-like"/>
    <property type="match status" value="1"/>
</dbReference>
<accession>A0AAD7YBY6</accession>
<proteinExistence type="inferred from homology"/>
<dbReference type="InterPro" id="IPR045668">
    <property type="entry name" value="FHIP_KELAA_motif"/>
</dbReference>
<evidence type="ECO:0000259" key="2">
    <source>
        <dbReference type="Pfam" id="PF19314"/>
    </source>
</evidence>
<dbReference type="EMBL" id="JARGEI010000024">
    <property type="protein sequence ID" value="KAJ8709333.1"/>
    <property type="molecule type" value="Genomic_DNA"/>
</dbReference>
<dbReference type="Proteomes" id="UP001231518">
    <property type="component" value="Chromosome 22"/>
</dbReference>
<gene>
    <name evidence="3" type="ORF">PYW07_009159</name>
</gene>
<keyword evidence="4" id="KW-1185">Reference proteome</keyword>
<protein>
    <recommendedName>
        <fullName evidence="2">FHF complex subunit HOOK-interacting protein C-terminal domain-containing protein</fullName>
    </recommendedName>
</protein>
<comment type="similarity">
    <text evidence="1">Belongs to the FHIP family.</text>
</comment>
<dbReference type="Pfam" id="PF19311">
    <property type="entry name" value="KELAA"/>
    <property type="match status" value="1"/>
</dbReference>
<dbReference type="Pfam" id="PF19314">
    <property type="entry name" value="DUF5917"/>
    <property type="match status" value="1"/>
</dbReference>
<evidence type="ECO:0000256" key="1">
    <source>
        <dbReference type="ARBA" id="ARBA00024336"/>
    </source>
</evidence>
<evidence type="ECO:0000313" key="3">
    <source>
        <dbReference type="EMBL" id="KAJ8709333.1"/>
    </source>
</evidence>
<dbReference type="InterPro" id="IPR019384">
    <property type="entry name" value="FHIP"/>
</dbReference>
<organism evidence="3 4">
    <name type="scientific">Mythimna separata</name>
    <name type="common">Oriental armyworm</name>
    <name type="synonym">Pseudaletia separata</name>
    <dbReference type="NCBI Taxonomy" id="271217"/>
    <lineage>
        <taxon>Eukaryota</taxon>
        <taxon>Metazoa</taxon>
        <taxon>Ecdysozoa</taxon>
        <taxon>Arthropoda</taxon>
        <taxon>Hexapoda</taxon>
        <taxon>Insecta</taxon>
        <taxon>Pterygota</taxon>
        <taxon>Neoptera</taxon>
        <taxon>Endopterygota</taxon>
        <taxon>Lepidoptera</taxon>
        <taxon>Glossata</taxon>
        <taxon>Ditrysia</taxon>
        <taxon>Noctuoidea</taxon>
        <taxon>Noctuidae</taxon>
        <taxon>Noctuinae</taxon>
        <taxon>Hadenini</taxon>
        <taxon>Mythimna</taxon>
    </lineage>
</organism>
<dbReference type="AlphaFoldDB" id="A0AAD7YBY6"/>
<comment type="caution">
    <text evidence="3">The sequence shown here is derived from an EMBL/GenBank/DDBJ whole genome shotgun (WGS) entry which is preliminary data.</text>
</comment>
<name>A0AAD7YBY6_MYTSE</name>
<dbReference type="PANTHER" id="PTHR21705:SF12">
    <property type="entry name" value="FHF COMPLEX SUBUNIT HOOK-INTERACTING PROTEIN C-TERMINAL DOMAIN-CONTAINING PROTEIN"/>
    <property type="match status" value="1"/>
</dbReference>
<dbReference type="InterPro" id="IPR045669">
    <property type="entry name" value="FHIP_C"/>
</dbReference>
<sequence>MLSRFSDVLQTAADVLAPPATRLEDFEYHWKMILNFYQNYDENSKLHVEETRIPHHLHQMLQLIVDEEKEQQGGTVGPCMEAIVQRSICLLDALCALAAAERPPGARALALTTGTALLRRTRQPCVNSAHVYRPLQRMLIQCNESPASPTEKEEVELLLTLCGLVRKEPGLANIFTTPFVEDKSTLLSIPEDIQKLIPIRSKIQTPKKNPLFEVELPPNPLRNVSIIRTGKDDGCNATSSSSADDNASCKSHKTVYDDNDKFLLIDLLLSYLNSADNQVVLRACEGIMIVSSLPEDDIANLVTSCSPACETIVDKLAAKYKCVPANVVASDVEHLNITWAYVAQDFGDKSYSKFHGYKELTSFFSWLDYCDTLMKECHPTIAAHLSRTFRQNFLEGVAEHGVADLHHAVIVTAILAKCLKVVDSPDLINEFSNWLVGDGEVSEWPLLHTLINNCLTDNYELTLETLRFFETPSYKLASGRRDGEVSEWPLLHTLINNCLTDNYELTLETLRFFETPSYKLASGRRDGEVSEWPLLHTLINNCLTDNYELTLETLRFFETIIEKGTEHSIHRVVLARVTSRGYFAPQPLTDDDERDRLNDLSLGREREYNREAMKQLQHEDHVNEQITDILSHEGLDPKQHDEGSENIHRVINSFLLLLPRAILSDPVGADYEHYIHDAHRRYQYWLDATSTFHWPSDYNWVDTTASSTHSYDSRPEADIHLDDAFEPLKPDHIAKHDPKHFSQKLVLRSRDLTSQTSETEEFDEGPFFKMIFKLLLNMPNQPYQVNLHLTSIISQLALLPHPNLHEYLLNPMLPTAKKTPTLFKTLQEVARRLTMEIPRLRNFKKIIENTRLWLMSEDPTYDENADHNQLVESLIVLEEFCKELAAVAFVKYQHTLHMQR</sequence>
<evidence type="ECO:0000313" key="4">
    <source>
        <dbReference type="Proteomes" id="UP001231518"/>
    </source>
</evidence>